<dbReference type="Pfam" id="PF00582">
    <property type="entry name" value="Usp"/>
    <property type="match status" value="1"/>
</dbReference>
<dbReference type="CDD" id="cd00293">
    <property type="entry name" value="USP-like"/>
    <property type="match status" value="1"/>
</dbReference>
<dbReference type="PANTHER" id="PTHR46268">
    <property type="entry name" value="STRESS RESPONSE PROTEIN NHAX"/>
    <property type="match status" value="1"/>
</dbReference>
<evidence type="ECO:0000313" key="4">
    <source>
        <dbReference type="Proteomes" id="UP000199076"/>
    </source>
</evidence>
<organism evidence="3 4">
    <name type="scientific">Halorientalis regularis</name>
    <dbReference type="NCBI Taxonomy" id="660518"/>
    <lineage>
        <taxon>Archaea</taxon>
        <taxon>Methanobacteriati</taxon>
        <taxon>Methanobacteriota</taxon>
        <taxon>Stenosarchaea group</taxon>
        <taxon>Halobacteria</taxon>
        <taxon>Halobacteriales</taxon>
        <taxon>Haloarculaceae</taxon>
        <taxon>Halorientalis</taxon>
    </lineage>
</organism>
<dbReference type="Gene3D" id="3.40.50.620">
    <property type="entry name" value="HUPs"/>
    <property type="match status" value="1"/>
</dbReference>
<dbReference type="Proteomes" id="UP000199076">
    <property type="component" value="Unassembled WGS sequence"/>
</dbReference>
<dbReference type="STRING" id="660518.SAMN05216218_10666"/>
<dbReference type="InterPro" id="IPR014729">
    <property type="entry name" value="Rossmann-like_a/b/a_fold"/>
</dbReference>
<sequence>MPDASNRPLGAFFPLPGGRWIMAAVEFDQVLAPLDGSEESLEAAEYAVAVAERYGADVHALYVLEESVVRSLESGELEGDTVAADTEEFMATVDQLAADHDISMGHSMALGFVTTQLTHHPGSVILDTADAVDADFLVVPREPVSGDPDEVLGKAAEYVLQYASQPVLSV</sequence>
<evidence type="ECO:0000313" key="3">
    <source>
        <dbReference type="EMBL" id="SDF41719.1"/>
    </source>
</evidence>
<comment type="similarity">
    <text evidence="1">Belongs to the universal stress protein A family.</text>
</comment>
<reference evidence="4" key="1">
    <citation type="submission" date="2016-10" db="EMBL/GenBank/DDBJ databases">
        <authorList>
            <person name="Varghese N."/>
            <person name="Submissions S."/>
        </authorList>
    </citation>
    <scope>NUCLEOTIDE SEQUENCE [LARGE SCALE GENOMIC DNA]</scope>
    <source>
        <strain evidence="4">IBRC-M 10760</strain>
    </source>
</reference>
<dbReference type="PANTHER" id="PTHR46268:SF6">
    <property type="entry name" value="UNIVERSAL STRESS PROTEIN UP12"/>
    <property type="match status" value="1"/>
</dbReference>
<dbReference type="EMBL" id="FNBK01000006">
    <property type="protein sequence ID" value="SDF41719.1"/>
    <property type="molecule type" value="Genomic_DNA"/>
</dbReference>
<protein>
    <submittedName>
        <fullName evidence="3">Nucleotide-binding universal stress protein, UspA family</fullName>
    </submittedName>
</protein>
<accession>A0A1G7KY88</accession>
<name>A0A1G7KY88_9EURY</name>
<dbReference type="AlphaFoldDB" id="A0A1G7KY88"/>
<dbReference type="InterPro" id="IPR006016">
    <property type="entry name" value="UspA"/>
</dbReference>
<evidence type="ECO:0000256" key="1">
    <source>
        <dbReference type="ARBA" id="ARBA00008791"/>
    </source>
</evidence>
<feature type="domain" description="UspA" evidence="2">
    <location>
        <begin position="27"/>
        <end position="169"/>
    </location>
</feature>
<evidence type="ECO:0000259" key="2">
    <source>
        <dbReference type="Pfam" id="PF00582"/>
    </source>
</evidence>
<dbReference type="InterPro" id="IPR006015">
    <property type="entry name" value="Universal_stress_UspA"/>
</dbReference>
<dbReference type="SUPFAM" id="SSF52402">
    <property type="entry name" value="Adenine nucleotide alpha hydrolases-like"/>
    <property type="match status" value="1"/>
</dbReference>
<proteinExistence type="inferred from homology"/>
<keyword evidence="4" id="KW-1185">Reference proteome</keyword>
<dbReference type="PRINTS" id="PR01438">
    <property type="entry name" value="UNVRSLSTRESS"/>
</dbReference>
<gene>
    <name evidence="3" type="ORF">SAMN05216218_10666</name>
</gene>